<dbReference type="PRINTS" id="PR00092">
    <property type="entry name" value="TYROSINASE"/>
</dbReference>
<evidence type="ECO:0000256" key="2">
    <source>
        <dbReference type="ARBA" id="ARBA00009928"/>
    </source>
</evidence>
<evidence type="ECO:0000256" key="7">
    <source>
        <dbReference type="ARBA" id="ARBA00023033"/>
    </source>
</evidence>
<keyword evidence="7" id="KW-0503">Monooxygenase</keyword>
<dbReference type="OrthoDB" id="6132182at2759"/>
<evidence type="ECO:0000313" key="15">
    <source>
        <dbReference type="EMBL" id="CAG9974021.1"/>
    </source>
</evidence>
<evidence type="ECO:0000256" key="9">
    <source>
        <dbReference type="ARBA" id="ARBA00048233"/>
    </source>
</evidence>
<keyword evidence="5" id="KW-0560">Oxidoreductase</keyword>
<dbReference type="PANTHER" id="PTHR11474">
    <property type="entry name" value="TYROSINASE FAMILY MEMBER"/>
    <property type="match status" value="1"/>
</dbReference>
<reference evidence="15" key="1">
    <citation type="submission" date="2021-10" db="EMBL/GenBank/DDBJ databases">
        <authorList>
            <person name="Piombo E."/>
        </authorList>
    </citation>
    <scope>NUCLEOTIDE SEQUENCE</scope>
</reference>
<feature type="chain" id="PRO_5040487792" description="tyrosinase" evidence="12">
    <location>
        <begin position="20"/>
        <end position="644"/>
    </location>
</feature>
<dbReference type="SUPFAM" id="SSF48056">
    <property type="entry name" value="Di-copper centre-containing domain"/>
    <property type="match status" value="1"/>
</dbReference>
<dbReference type="InterPro" id="IPR008922">
    <property type="entry name" value="Di-copper_centre_dom_sf"/>
</dbReference>
<keyword evidence="6" id="KW-0186">Copper</keyword>
<keyword evidence="8" id="KW-0470">Melanin biosynthesis</keyword>
<dbReference type="Gene3D" id="1.10.1280.10">
    <property type="entry name" value="Di-copper center containing domain from catechol oxidase"/>
    <property type="match status" value="1"/>
</dbReference>
<dbReference type="GO" id="GO:0046872">
    <property type="term" value="F:metal ion binding"/>
    <property type="evidence" value="ECO:0007669"/>
    <property type="project" value="UniProtKB-KW"/>
</dbReference>
<evidence type="ECO:0000256" key="11">
    <source>
        <dbReference type="SAM" id="MobiDB-lite"/>
    </source>
</evidence>
<evidence type="ECO:0000256" key="4">
    <source>
        <dbReference type="ARBA" id="ARBA00022723"/>
    </source>
</evidence>
<keyword evidence="12" id="KW-0732">Signal</keyword>
<evidence type="ECO:0000256" key="5">
    <source>
        <dbReference type="ARBA" id="ARBA00023002"/>
    </source>
</evidence>
<sequence>MHIPSLLGAILLASVLALGRPYDFGVDVESLTRRQEDRILVGRLPLASNGSVPHRLEIRQMRADPYKWDLFILALSMFQSVSQSDPLSWYQVAGIHGVPFRSWNGVEPVPGANMSGYCTHSSVLFPIWHRPYLALVEQEVFRLANFIASMFTNTTEREIYQRAASDIRFPYWDWSLPAPPEQTHLPDVFWHPTITQYGPMGLQTIRNPLYSYIFNPVEEDAFIWSPLNSWQETKRAPATDISLASPPSMNKDVSEALLGKLSEIQQRLYIIFSNYKDFNSFGNKAWAVSQNLSSWDSIEAIHDIIHIYGGLRGHMTYVPLSAFDPLFFIHHVSMDRLIAMWQVLNPNAWILPMATGETSYNSLKGMVQNSKTPLTPFYISPDGTFWDSDMARYTHTFGYTYADVDPNLAGNEGLRESLIRKINIWYGSSSPINLRFMAKGHDNFVNHHRNTIPKPIGTKGTKSEATNHSKRGNTLSSALIKGDRYNEWIVNVHANMEALHGSYAVHLYLNDKPHLNCRTIIENKVGTVDIFTMRKMTGSNTKISGAVPLTSSLLGKVASGDIPHLGASAVVPFLQKKLRFQVRNGDGNVVDPNLVEGLYVGVSSTEVKIPAVDTELPRWGRSVARLNLWFEKGAVGLPKPKYSV</sequence>
<keyword evidence="4" id="KW-0479">Metal-binding</keyword>
<dbReference type="AlphaFoldDB" id="A0A9N9XWR8"/>
<comment type="catalytic activity">
    <reaction evidence="10">
        <text>L-tyrosine + O2 = L-dopaquinone + H2O</text>
        <dbReference type="Rhea" id="RHEA:18117"/>
        <dbReference type="ChEBI" id="CHEBI:15377"/>
        <dbReference type="ChEBI" id="CHEBI:15379"/>
        <dbReference type="ChEBI" id="CHEBI:57924"/>
        <dbReference type="ChEBI" id="CHEBI:58315"/>
        <dbReference type="EC" id="1.14.18.1"/>
    </reaction>
</comment>
<dbReference type="GO" id="GO:0042438">
    <property type="term" value="P:melanin biosynthetic process"/>
    <property type="evidence" value="ECO:0007669"/>
    <property type="project" value="UniProtKB-KW"/>
</dbReference>
<proteinExistence type="inferred from homology"/>
<dbReference type="Pfam" id="PF00264">
    <property type="entry name" value="Tyrosinase"/>
    <property type="match status" value="1"/>
</dbReference>
<protein>
    <recommendedName>
        <fullName evidence="3">tyrosinase</fullName>
        <ecNumber evidence="3">1.14.18.1</ecNumber>
    </recommendedName>
</protein>
<dbReference type="Pfam" id="PF18132">
    <property type="entry name" value="Tyrosinase_C"/>
    <property type="match status" value="1"/>
</dbReference>
<dbReference type="PROSITE" id="PS00498">
    <property type="entry name" value="TYROSINASE_2"/>
    <property type="match status" value="1"/>
</dbReference>
<evidence type="ECO:0000313" key="16">
    <source>
        <dbReference type="Proteomes" id="UP000754883"/>
    </source>
</evidence>
<dbReference type="InterPro" id="IPR050316">
    <property type="entry name" value="Tyrosinase/Hemocyanin"/>
</dbReference>
<name>A0A9N9XWR8_9HYPO</name>
<comment type="caution">
    <text evidence="15">The sequence shown here is derived from an EMBL/GenBank/DDBJ whole genome shotgun (WGS) entry which is preliminary data.</text>
</comment>
<comment type="cofactor">
    <cofactor evidence="1">
        <name>Cu(2+)</name>
        <dbReference type="ChEBI" id="CHEBI:29036"/>
    </cofactor>
</comment>
<dbReference type="GO" id="GO:0004503">
    <property type="term" value="F:tyrosinase activity"/>
    <property type="evidence" value="ECO:0007669"/>
    <property type="project" value="UniProtKB-EC"/>
</dbReference>
<gene>
    <name evidence="15" type="ORF">CBYS24578_00011674</name>
</gene>
<evidence type="ECO:0000256" key="12">
    <source>
        <dbReference type="SAM" id="SignalP"/>
    </source>
</evidence>
<dbReference type="Proteomes" id="UP000754883">
    <property type="component" value="Unassembled WGS sequence"/>
</dbReference>
<evidence type="ECO:0000256" key="8">
    <source>
        <dbReference type="ARBA" id="ARBA00023101"/>
    </source>
</evidence>
<comment type="catalytic activity">
    <reaction evidence="9">
        <text>2 L-dopa + O2 = 2 L-dopaquinone + 2 H2O</text>
        <dbReference type="Rhea" id="RHEA:34287"/>
        <dbReference type="ChEBI" id="CHEBI:15377"/>
        <dbReference type="ChEBI" id="CHEBI:15379"/>
        <dbReference type="ChEBI" id="CHEBI:57504"/>
        <dbReference type="ChEBI" id="CHEBI:57924"/>
        <dbReference type="EC" id="1.14.18.1"/>
    </reaction>
</comment>
<dbReference type="InterPro" id="IPR041640">
    <property type="entry name" value="Tyrosinase_C"/>
</dbReference>
<evidence type="ECO:0000256" key="3">
    <source>
        <dbReference type="ARBA" id="ARBA00011906"/>
    </source>
</evidence>
<comment type="similarity">
    <text evidence="2">Belongs to the tyrosinase family.</text>
</comment>
<evidence type="ECO:0000256" key="10">
    <source>
        <dbReference type="ARBA" id="ARBA00048881"/>
    </source>
</evidence>
<keyword evidence="16" id="KW-1185">Reference proteome</keyword>
<evidence type="ECO:0000259" key="13">
    <source>
        <dbReference type="PROSITE" id="PS00497"/>
    </source>
</evidence>
<feature type="signal peptide" evidence="12">
    <location>
        <begin position="1"/>
        <end position="19"/>
    </location>
</feature>
<dbReference type="EC" id="1.14.18.1" evidence="3"/>
<feature type="domain" description="Tyrosinase copper-binding" evidence="13">
    <location>
        <begin position="120"/>
        <end position="137"/>
    </location>
</feature>
<accession>A0A9N9XWR8</accession>
<feature type="domain" description="Tyrosinase copper-binding" evidence="14">
    <location>
        <begin position="324"/>
        <end position="335"/>
    </location>
</feature>
<evidence type="ECO:0000259" key="14">
    <source>
        <dbReference type="PROSITE" id="PS00498"/>
    </source>
</evidence>
<evidence type="ECO:0000256" key="1">
    <source>
        <dbReference type="ARBA" id="ARBA00001973"/>
    </source>
</evidence>
<dbReference type="EMBL" id="CABFNO020001247">
    <property type="protein sequence ID" value="CAG9974021.1"/>
    <property type="molecule type" value="Genomic_DNA"/>
</dbReference>
<evidence type="ECO:0000256" key="6">
    <source>
        <dbReference type="ARBA" id="ARBA00023008"/>
    </source>
</evidence>
<organism evidence="15 16">
    <name type="scientific">Clonostachys byssicola</name>
    <dbReference type="NCBI Taxonomy" id="160290"/>
    <lineage>
        <taxon>Eukaryota</taxon>
        <taxon>Fungi</taxon>
        <taxon>Dikarya</taxon>
        <taxon>Ascomycota</taxon>
        <taxon>Pezizomycotina</taxon>
        <taxon>Sordariomycetes</taxon>
        <taxon>Hypocreomycetidae</taxon>
        <taxon>Hypocreales</taxon>
        <taxon>Bionectriaceae</taxon>
        <taxon>Clonostachys</taxon>
    </lineage>
</organism>
<feature type="region of interest" description="Disordered" evidence="11">
    <location>
        <begin position="449"/>
        <end position="470"/>
    </location>
</feature>
<dbReference type="InterPro" id="IPR002227">
    <property type="entry name" value="Tyrosinase_Cu-bd"/>
</dbReference>
<dbReference type="PANTHER" id="PTHR11474:SF76">
    <property type="entry name" value="SHKT DOMAIN-CONTAINING PROTEIN"/>
    <property type="match status" value="1"/>
</dbReference>
<dbReference type="PROSITE" id="PS00497">
    <property type="entry name" value="TYROSINASE_1"/>
    <property type="match status" value="1"/>
</dbReference>